<dbReference type="STRING" id="1249552.PS2015_993"/>
<organism evidence="1 2">
    <name type="scientific">Pseudohongiella spirulinae</name>
    <dbReference type="NCBI Taxonomy" id="1249552"/>
    <lineage>
        <taxon>Bacteria</taxon>
        <taxon>Pseudomonadati</taxon>
        <taxon>Pseudomonadota</taxon>
        <taxon>Gammaproteobacteria</taxon>
        <taxon>Pseudomonadales</taxon>
        <taxon>Pseudohongiellaceae</taxon>
        <taxon>Pseudohongiella</taxon>
    </lineage>
</organism>
<dbReference type="OrthoDB" id="7068392at2"/>
<gene>
    <name evidence="1" type="ORF">PS2015_993</name>
</gene>
<reference evidence="1 2" key="1">
    <citation type="submission" date="2015-11" db="EMBL/GenBank/DDBJ databases">
        <authorList>
            <person name="Zhang Y."/>
            <person name="Guo Z."/>
        </authorList>
    </citation>
    <scope>NUCLEOTIDE SEQUENCE [LARGE SCALE GENOMIC DNA]</scope>
    <source>
        <strain evidence="1 2">KCTC 32221</strain>
    </source>
</reference>
<dbReference type="KEGG" id="pspi:PS2015_993"/>
<evidence type="ECO:0000313" key="1">
    <source>
        <dbReference type="EMBL" id="ALO45662.1"/>
    </source>
</evidence>
<dbReference type="Proteomes" id="UP000065641">
    <property type="component" value="Chromosome"/>
</dbReference>
<sequence>MKSHPWDELNDSSKDFFDAGGFVSEADFDEEPQDKHMQRRRLTELRRRTEERLDWKRMYGDLQFDDMDDDRFFRDDINSVDDYYDTDDISDD</sequence>
<keyword evidence="2" id="KW-1185">Reference proteome</keyword>
<name>A0A0S2KBZ0_9GAMM</name>
<accession>A0A0S2KBZ0</accession>
<dbReference type="EMBL" id="CP013189">
    <property type="protein sequence ID" value="ALO45662.1"/>
    <property type="molecule type" value="Genomic_DNA"/>
</dbReference>
<dbReference type="RefSeq" id="WP_058021179.1">
    <property type="nucleotide sequence ID" value="NZ_CP013189.1"/>
</dbReference>
<evidence type="ECO:0000313" key="2">
    <source>
        <dbReference type="Proteomes" id="UP000065641"/>
    </source>
</evidence>
<protein>
    <submittedName>
        <fullName evidence="1">Uncharacterized protein</fullName>
    </submittedName>
</protein>
<dbReference type="AlphaFoldDB" id="A0A0S2KBZ0"/>
<proteinExistence type="predicted"/>